<evidence type="ECO:0000313" key="2">
    <source>
        <dbReference type="Proteomes" id="UP000809349"/>
    </source>
</evidence>
<proteinExistence type="predicted"/>
<comment type="caution">
    <text evidence="1">The sequence shown here is derived from an EMBL/GenBank/DDBJ whole genome shotgun (WGS) entry which is preliminary data.</text>
</comment>
<reference evidence="1 2" key="1">
    <citation type="submission" date="2021-01" db="EMBL/GenBank/DDBJ databases">
        <authorList>
            <person name="Ruan W."/>
            <person name="Khan S.A."/>
            <person name="Jeon C.O."/>
        </authorList>
    </citation>
    <scope>NUCLEOTIDE SEQUENCE [LARGE SCALE GENOMIC DNA]</scope>
    <source>
        <strain evidence="1 2">R798</strain>
    </source>
</reference>
<sequence>MAAQEPPPKAGAAPVATVHVPYVRDPVDKSYRKMIQGMDRFQRDRATYAPDAQLRFRLLPRLPNAKMEGITLRVAGDTITLPVILAADNSFTLERNELALRQDAAVVANRKSASMTWRAWVQTPGLPPGTRRLGDLRLECRVGMDSGLISNTSPIFAWLTNALTDTEETCSSPDGNYLFFAERPVFSVILRHGERREALPFKMLYAGGNETRASLPYCDCQVLLDRSYYAPLWDKSWPDDTLIEFDYMEQPAGAPP</sequence>
<protein>
    <submittedName>
        <fullName evidence="1">Uncharacterized protein</fullName>
    </submittedName>
</protein>
<evidence type="ECO:0000313" key="1">
    <source>
        <dbReference type="EMBL" id="MBZ2205742.1"/>
    </source>
</evidence>
<dbReference type="EMBL" id="JAFBIL020000001">
    <property type="protein sequence ID" value="MBZ2205742.1"/>
    <property type="molecule type" value="Genomic_DNA"/>
</dbReference>
<gene>
    <name evidence="1" type="ORF">I4X03_000540</name>
</gene>
<organism evidence="1 2">
    <name type="scientific">Massilia soli</name>
    <dbReference type="NCBI Taxonomy" id="2792854"/>
    <lineage>
        <taxon>Bacteria</taxon>
        <taxon>Pseudomonadati</taxon>
        <taxon>Pseudomonadota</taxon>
        <taxon>Betaproteobacteria</taxon>
        <taxon>Burkholderiales</taxon>
        <taxon>Oxalobacteraceae</taxon>
        <taxon>Telluria group</taxon>
        <taxon>Massilia</taxon>
    </lineage>
</organism>
<name>A0ABS7SJ95_9BURK</name>
<reference evidence="1 2" key="2">
    <citation type="submission" date="2021-08" db="EMBL/GenBank/DDBJ databases">
        <title>Massilia sp. R798.</title>
        <authorList>
            <person name="Baek J.H."/>
            <person name="Jung H.S."/>
            <person name="Kim K.R."/>
            <person name="Jeon C.O."/>
        </authorList>
    </citation>
    <scope>NUCLEOTIDE SEQUENCE [LARGE SCALE GENOMIC DNA]</scope>
    <source>
        <strain evidence="1 2">R798</strain>
    </source>
</reference>
<accession>A0ABS7SJ95</accession>
<dbReference type="Proteomes" id="UP000809349">
    <property type="component" value="Unassembled WGS sequence"/>
</dbReference>
<keyword evidence="2" id="KW-1185">Reference proteome</keyword>